<dbReference type="PANTHER" id="PTHR10279:SF10">
    <property type="entry name" value="ORNITHINE DECARBOXYLASE ANTIZYME"/>
    <property type="match status" value="1"/>
</dbReference>
<evidence type="ECO:0000256" key="4">
    <source>
        <dbReference type="ARBA" id="ARBA00017712"/>
    </source>
</evidence>
<evidence type="ECO:0000256" key="1">
    <source>
        <dbReference type="ARBA" id="ARBA00002307"/>
    </source>
</evidence>
<dbReference type="Gene3D" id="3.40.630.60">
    <property type="match status" value="1"/>
</dbReference>
<organism evidence="7 8">
    <name type="scientific">Zasmidium cellare ATCC 36951</name>
    <dbReference type="NCBI Taxonomy" id="1080233"/>
    <lineage>
        <taxon>Eukaryota</taxon>
        <taxon>Fungi</taxon>
        <taxon>Dikarya</taxon>
        <taxon>Ascomycota</taxon>
        <taxon>Pezizomycotina</taxon>
        <taxon>Dothideomycetes</taxon>
        <taxon>Dothideomycetidae</taxon>
        <taxon>Mycosphaerellales</taxon>
        <taxon>Mycosphaerellaceae</taxon>
        <taxon>Zasmidium</taxon>
    </lineage>
</organism>
<evidence type="ECO:0000256" key="3">
    <source>
        <dbReference type="ARBA" id="ARBA00011486"/>
    </source>
</evidence>
<accession>A0A6A6D7P3</accession>
<dbReference type="PANTHER" id="PTHR10279">
    <property type="entry name" value="ORNITHINE DECARBOXYLASE ANTIZYME"/>
    <property type="match status" value="1"/>
</dbReference>
<dbReference type="Proteomes" id="UP000799537">
    <property type="component" value="Unassembled WGS sequence"/>
</dbReference>
<dbReference type="InterPro" id="IPR016181">
    <property type="entry name" value="Acyl_CoA_acyltransferase"/>
</dbReference>
<dbReference type="Pfam" id="PF02100">
    <property type="entry name" value="ODC_AZ"/>
    <property type="match status" value="1"/>
</dbReference>
<dbReference type="GO" id="GO:0008073">
    <property type="term" value="F:ornithine decarboxylase inhibitor activity"/>
    <property type="evidence" value="ECO:0007669"/>
    <property type="project" value="InterPro"/>
</dbReference>
<reference evidence="7" key="1">
    <citation type="journal article" date="2020" name="Stud. Mycol.">
        <title>101 Dothideomycetes genomes: a test case for predicting lifestyles and emergence of pathogens.</title>
        <authorList>
            <person name="Haridas S."/>
            <person name="Albert R."/>
            <person name="Binder M."/>
            <person name="Bloem J."/>
            <person name="Labutti K."/>
            <person name="Salamov A."/>
            <person name="Andreopoulos B."/>
            <person name="Baker S."/>
            <person name="Barry K."/>
            <person name="Bills G."/>
            <person name="Bluhm B."/>
            <person name="Cannon C."/>
            <person name="Castanera R."/>
            <person name="Culley D."/>
            <person name="Daum C."/>
            <person name="Ezra D."/>
            <person name="Gonzalez J."/>
            <person name="Henrissat B."/>
            <person name="Kuo A."/>
            <person name="Liang C."/>
            <person name="Lipzen A."/>
            <person name="Lutzoni F."/>
            <person name="Magnuson J."/>
            <person name="Mondo S."/>
            <person name="Nolan M."/>
            <person name="Ohm R."/>
            <person name="Pangilinan J."/>
            <person name="Park H.-J."/>
            <person name="Ramirez L."/>
            <person name="Alfaro M."/>
            <person name="Sun H."/>
            <person name="Tritt A."/>
            <person name="Yoshinaga Y."/>
            <person name="Zwiers L.-H."/>
            <person name="Turgeon B."/>
            <person name="Goodwin S."/>
            <person name="Spatafora J."/>
            <person name="Crous P."/>
            <person name="Grigoriev I."/>
        </authorList>
    </citation>
    <scope>NUCLEOTIDE SEQUENCE</scope>
    <source>
        <strain evidence="7">ATCC 36951</strain>
    </source>
</reference>
<dbReference type="EMBL" id="ML993579">
    <property type="protein sequence ID" value="KAF2174199.1"/>
    <property type="molecule type" value="Genomic_DNA"/>
</dbReference>
<dbReference type="SUPFAM" id="SSF55729">
    <property type="entry name" value="Acyl-CoA N-acyltransferases (Nat)"/>
    <property type="match status" value="1"/>
</dbReference>
<evidence type="ECO:0000256" key="5">
    <source>
        <dbReference type="ARBA" id="ARBA00022758"/>
    </source>
</evidence>
<dbReference type="InterPro" id="IPR038581">
    <property type="entry name" value="ODC_AZ_sf"/>
</dbReference>
<dbReference type="OrthoDB" id="5959761at2759"/>
<name>A0A6A6D7P3_ZASCE</name>
<comment type="similarity">
    <text evidence="2">Belongs to the ODC antizyme family.</text>
</comment>
<evidence type="ECO:0000313" key="8">
    <source>
        <dbReference type="Proteomes" id="UP000799537"/>
    </source>
</evidence>
<dbReference type="GO" id="GO:0045732">
    <property type="term" value="P:positive regulation of protein catabolic process"/>
    <property type="evidence" value="ECO:0007669"/>
    <property type="project" value="TreeGrafter"/>
</dbReference>
<evidence type="ECO:0000256" key="6">
    <source>
        <dbReference type="SAM" id="MobiDB-lite"/>
    </source>
</evidence>
<dbReference type="GeneID" id="54556903"/>
<dbReference type="GO" id="GO:0005634">
    <property type="term" value="C:nucleus"/>
    <property type="evidence" value="ECO:0007669"/>
    <property type="project" value="TreeGrafter"/>
</dbReference>
<dbReference type="InterPro" id="IPR002993">
    <property type="entry name" value="ODC_AZ"/>
</dbReference>
<keyword evidence="5" id="KW-0688">Ribosomal frameshifting</keyword>
<dbReference type="GO" id="GO:0005737">
    <property type="term" value="C:cytoplasm"/>
    <property type="evidence" value="ECO:0007669"/>
    <property type="project" value="TreeGrafter"/>
</dbReference>
<sequence length="258" mass="27872">MALTGFHFSTCGAGGAVPVGGIPSPPPSPDAAPIDNNNRMGASRAALKARKRSGDAAHHITEECERLFCETLKTVFLVEKDAGLENSLVMDLRNTRIVDDTGGRPIAQSTAAIATTLPKKTNFTHGQPTPSPSPDGRIYPTPGGLVREYVEVWDYAGGARFRGFVADKDDMRAMFIFFDKEVIGMDLKPGLMSLLELASSDHFDCSHLIACVDRTADAEDVKDLNKSLGWVGFELTTLDAWSADGCISDRYIFLGMDL</sequence>
<evidence type="ECO:0000256" key="2">
    <source>
        <dbReference type="ARBA" id="ARBA00008796"/>
    </source>
</evidence>
<feature type="region of interest" description="Disordered" evidence="6">
    <location>
        <begin position="19"/>
        <end position="38"/>
    </location>
</feature>
<proteinExistence type="inferred from homology"/>
<dbReference type="AlphaFoldDB" id="A0A6A6D7P3"/>
<protein>
    <recommendedName>
        <fullName evidence="4">Ornithine decarboxylase antizyme</fullName>
    </recommendedName>
</protein>
<evidence type="ECO:0000313" key="7">
    <source>
        <dbReference type="EMBL" id="KAF2174199.1"/>
    </source>
</evidence>
<gene>
    <name evidence="7" type="ORF">M409DRAFT_16468</name>
</gene>
<comment type="function">
    <text evidence="1">Ornithine decarboxylase (ODC) antizyme protein that negatively regulates ODC activity and intracellular polyamine biosynthesis in response to increased intracellular polyamine levels. Binds to ODC monomers, inhibiting the assembly of the functional ODC homodimer, and targets the monomers for ubiquitin-independent proteolytic destruction by the 26S proteasome.</text>
</comment>
<dbReference type="GO" id="GO:0075523">
    <property type="term" value="P:viral translational frameshifting"/>
    <property type="evidence" value="ECO:0007669"/>
    <property type="project" value="UniProtKB-KW"/>
</dbReference>
<comment type="subunit">
    <text evidence="3">Interacts with ODC and thereby sterically blocks ODC homodimerization.</text>
</comment>
<keyword evidence="8" id="KW-1185">Reference proteome</keyword>
<dbReference type="RefSeq" id="XP_033675088.1">
    <property type="nucleotide sequence ID" value="XM_033803631.1"/>
</dbReference>